<proteinExistence type="predicted"/>
<keyword evidence="1" id="KW-1185">Reference proteome</keyword>
<sequence length="135" mass="15362">MYPSVVQLADSHEVLSPCFATLRLRYTHLKTISIVNCYSPHSPADKVELDAFYDKLKEITHNESPLYNLLLEISALGSARYKRRSSGLESSEWGTGTRTETVWLYSSPRLDSSIDILSSRRRNIAAGHVKRYNSR</sequence>
<dbReference type="AlphaFoldDB" id="A0A7I4XSR2"/>
<dbReference type="WBParaSite" id="HCON_00006160-00001">
    <property type="protein sequence ID" value="HCON_00006160-00001"/>
    <property type="gene ID" value="HCON_00006160"/>
</dbReference>
<name>A0A7I4XSR2_HAECO</name>
<accession>A0A7I4XSR2</accession>
<evidence type="ECO:0000313" key="2">
    <source>
        <dbReference type="WBParaSite" id="HCON_00006160-00001"/>
    </source>
</evidence>
<dbReference type="Proteomes" id="UP000025227">
    <property type="component" value="Unplaced"/>
</dbReference>
<organism evidence="1 2">
    <name type="scientific">Haemonchus contortus</name>
    <name type="common">Barber pole worm</name>
    <dbReference type="NCBI Taxonomy" id="6289"/>
    <lineage>
        <taxon>Eukaryota</taxon>
        <taxon>Metazoa</taxon>
        <taxon>Ecdysozoa</taxon>
        <taxon>Nematoda</taxon>
        <taxon>Chromadorea</taxon>
        <taxon>Rhabditida</taxon>
        <taxon>Rhabditina</taxon>
        <taxon>Rhabditomorpha</taxon>
        <taxon>Strongyloidea</taxon>
        <taxon>Trichostrongylidae</taxon>
        <taxon>Haemonchus</taxon>
    </lineage>
</organism>
<evidence type="ECO:0000313" key="1">
    <source>
        <dbReference type="Proteomes" id="UP000025227"/>
    </source>
</evidence>
<protein>
    <submittedName>
        <fullName evidence="2">FBD domain-containing protein</fullName>
    </submittedName>
</protein>
<reference evidence="2" key="1">
    <citation type="submission" date="2020-12" db="UniProtKB">
        <authorList>
            <consortium name="WormBaseParasite"/>
        </authorList>
    </citation>
    <scope>IDENTIFICATION</scope>
    <source>
        <strain evidence="2">MHco3</strain>
    </source>
</reference>